<dbReference type="InterPro" id="IPR002913">
    <property type="entry name" value="START_lipid-bd_dom"/>
</dbReference>
<name>A0A8S1J1P0_9CHLO</name>
<proteinExistence type="predicted"/>
<dbReference type="Pfam" id="PF01852">
    <property type="entry name" value="START"/>
    <property type="match status" value="1"/>
</dbReference>
<dbReference type="Pfam" id="PF07059">
    <property type="entry name" value="EDR2_C"/>
    <property type="match status" value="1"/>
</dbReference>
<evidence type="ECO:0000256" key="1">
    <source>
        <dbReference type="SAM" id="MobiDB-lite"/>
    </source>
</evidence>
<feature type="region of interest" description="Disordered" evidence="1">
    <location>
        <begin position="760"/>
        <end position="791"/>
    </location>
</feature>
<dbReference type="PANTHER" id="PTHR12136:SF41">
    <property type="entry name" value="PLECKSTRIN HOMOLOGY (PH) AND LIPID-BINDING START DOMAINS-CONTAINING PROTEIN"/>
    <property type="match status" value="1"/>
</dbReference>
<keyword evidence="4" id="KW-1185">Reference proteome</keyword>
<accession>A0A8S1J1P0</accession>
<dbReference type="GO" id="GO:0008289">
    <property type="term" value="F:lipid binding"/>
    <property type="evidence" value="ECO:0007669"/>
    <property type="project" value="InterPro"/>
</dbReference>
<comment type="caution">
    <text evidence="3">The sequence shown here is derived from an EMBL/GenBank/DDBJ whole genome shotgun (WGS) entry which is preliminary data.</text>
</comment>
<dbReference type="SUPFAM" id="SSF55961">
    <property type="entry name" value="Bet v1-like"/>
    <property type="match status" value="1"/>
</dbReference>
<dbReference type="OrthoDB" id="9970435at2759"/>
<dbReference type="InterPro" id="IPR045096">
    <property type="entry name" value="EDR2-like"/>
</dbReference>
<organism evidence="3 4">
    <name type="scientific">Ostreobium quekettii</name>
    <dbReference type="NCBI Taxonomy" id="121088"/>
    <lineage>
        <taxon>Eukaryota</taxon>
        <taxon>Viridiplantae</taxon>
        <taxon>Chlorophyta</taxon>
        <taxon>core chlorophytes</taxon>
        <taxon>Ulvophyceae</taxon>
        <taxon>TCBD clade</taxon>
        <taxon>Bryopsidales</taxon>
        <taxon>Ostreobineae</taxon>
        <taxon>Ostreobiaceae</taxon>
        <taxon>Ostreobium</taxon>
    </lineage>
</organism>
<evidence type="ECO:0000313" key="4">
    <source>
        <dbReference type="Proteomes" id="UP000708148"/>
    </source>
</evidence>
<gene>
    <name evidence="3" type="ORF">OSTQU699_LOCUS6991</name>
</gene>
<dbReference type="Proteomes" id="UP000708148">
    <property type="component" value="Unassembled WGS sequence"/>
</dbReference>
<feature type="compositionally biased region" description="Low complexity" evidence="1">
    <location>
        <begin position="211"/>
        <end position="234"/>
    </location>
</feature>
<evidence type="ECO:0000313" key="3">
    <source>
        <dbReference type="EMBL" id="CAD7701634.1"/>
    </source>
</evidence>
<dbReference type="PROSITE" id="PS50848">
    <property type="entry name" value="START"/>
    <property type="match status" value="1"/>
</dbReference>
<dbReference type="PANTHER" id="PTHR12136">
    <property type="entry name" value="ENHANCED DISEASE RESISTANCE-RELATED"/>
    <property type="match status" value="1"/>
</dbReference>
<reference evidence="3" key="1">
    <citation type="submission" date="2020-12" db="EMBL/GenBank/DDBJ databases">
        <authorList>
            <person name="Iha C."/>
        </authorList>
    </citation>
    <scope>NUCLEOTIDE SEQUENCE</scope>
</reference>
<protein>
    <recommendedName>
        <fullName evidence="2">START domain-containing protein</fullName>
    </recommendedName>
</protein>
<evidence type="ECO:0000259" key="2">
    <source>
        <dbReference type="PROSITE" id="PS50848"/>
    </source>
</evidence>
<dbReference type="AlphaFoldDB" id="A0A8S1J1P0"/>
<feature type="compositionally biased region" description="Basic and acidic residues" evidence="1">
    <location>
        <begin position="778"/>
        <end position="791"/>
    </location>
</feature>
<dbReference type="EMBL" id="CAJHUC010001589">
    <property type="protein sequence ID" value="CAD7701634.1"/>
    <property type="molecule type" value="Genomic_DNA"/>
</dbReference>
<feature type="region of interest" description="Disordered" evidence="1">
    <location>
        <begin position="167"/>
        <end position="241"/>
    </location>
</feature>
<sequence length="791" mass="85688">MTAADGEAGAPARHSGWLFRGSDVVGGVVSRRFGVLENGQFATYRKQEDGKPSSAWALHRRCEVSRLEERELMIRDKGKSTVFALVAGKYEKVAGFTFTVTWPQNAGGKTSKVILGFVAETDAAGWQCAFLRAVEQLADVQAGQGREPDLSPSPSADLMVCAPKSSYNSSNRELTFDVPETDPANEEAVGTNGTAETASSQQWKQMQVARSASSSGCTTSSSETGPETSGNGTTVSSGVWSPLKHVNGVPVHHEEDTSDGSGGAFMVSAIIRCPPHVCFKALMETSDQASSVTGFADMELLEQLDENTQMLHARLEGGGWLNCLLAPRDVVVQRTWRQEEEDGTYVILLHSVQRRIAVDQHDHMPSLWSWLRAPVRAQVSAAGFTIAPLKDFGQKESPEALVTMVLKMDFGGICSQNSLLCPLCDLFGLRYAWIESMLMTVVRLRDRVEHARFVTLPFSASSAMPNRAGPRRTTTALIRDSQSAKPGDATAAKLHDGLTNEGDTAHVQCLSGTMDPKYWARPGAAGFRLRSANYLKDKKKELADEPMFELVSVDLVKIAKPTPHIARYLPSIQCSSAAFSYVVQIMIPGPPHLSMVMSWGANSEAIQGLSGGEQGSKSVSDARDTELETELSPFASSLMRFVTGTDEYRNGVFKLIPKIVKGSWIVRQSVGSTPVLLGRKLKQYYFSGRGVSTRYIEVDIDVGSSYTAASVVGLVSGATKSLVVDLAILSEGKRTDELPEALIGTVRFQNLDLGTAVPLDTSKEFVPPEPDQGGAQERASRTQEIRDSRCS</sequence>
<feature type="compositionally biased region" description="Polar residues" evidence="1">
    <location>
        <begin position="191"/>
        <end position="210"/>
    </location>
</feature>
<dbReference type="InterPro" id="IPR009769">
    <property type="entry name" value="EDR2_C"/>
</dbReference>
<dbReference type="Gene3D" id="3.30.530.20">
    <property type="match status" value="1"/>
</dbReference>
<dbReference type="SUPFAM" id="SSF50729">
    <property type="entry name" value="PH domain-like"/>
    <property type="match status" value="1"/>
</dbReference>
<feature type="domain" description="START" evidence="2">
    <location>
        <begin position="240"/>
        <end position="434"/>
    </location>
</feature>
<dbReference type="InterPro" id="IPR023393">
    <property type="entry name" value="START-like_dom_sf"/>
</dbReference>